<protein>
    <submittedName>
        <fullName evidence="1">Uncharacterized protein</fullName>
    </submittedName>
</protein>
<evidence type="ECO:0000313" key="1">
    <source>
        <dbReference type="EMBL" id="PNX61698.1"/>
    </source>
</evidence>
<reference evidence="1 2" key="2">
    <citation type="journal article" date="2017" name="Front. Plant Sci.">
        <title>Gene Classification and Mining of Molecular Markers Useful in Red Clover (Trifolium pratense) Breeding.</title>
        <authorList>
            <person name="Istvanek J."/>
            <person name="Dluhosova J."/>
            <person name="Dluhos P."/>
            <person name="Patkova L."/>
            <person name="Nedelnik J."/>
            <person name="Repkova J."/>
        </authorList>
    </citation>
    <scope>NUCLEOTIDE SEQUENCE [LARGE SCALE GENOMIC DNA]</scope>
    <source>
        <strain evidence="2">cv. Tatra</strain>
        <tissue evidence="1">Young leaves</tissue>
    </source>
</reference>
<comment type="caution">
    <text evidence="1">The sequence shown here is derived from an EMBL/GenBank/DDBJ whole genome shotgun (WGS) entry which is preliminary data.</text>
</comment>
<feature type="non-terminal residue" evidence="1">
    <location>
        <position position="59"/>
    </location>
</feature>
<name>A0A2K3K5X7_TRIPR</name>
<gene>
    <name evidence="1" type="ORF">L195_g060787</name>
</gene>
<sequence length="59" mass="6714">MCANGRDVYRQVDPLGDQWGRVEVNVADKRSQKLDSDVGYTVRGVYRLLTRAMPVETMP</sequence>
<reference evidence="1 2" key="1">
    <citation type="journal article" date="2014" name="Am. J. Bot.">
        <title>Genome assembly and annotation for red clover (Trifolium pratense; Fabaceae).</title>
        <authorList>
            <person name="Istvanek J."/>
            <person name="Jaros M."/>
            <person name="Krenek A."/>
            <person name="Repkova J."/>
        </authorList>
    </citation>
    <scope>NUCLEOTIDE SEQUENCE [LARGE SCALE GENOMIC DNA]</scope>
    <source>
        <strain evidence="2">cv. Tatra</strain>
        <tissue evidence="1">Young leaves</tissue>
    </source>
</reference>
<proteinExistence type="predicted"/>
<organism evidence="1 2">
    <name type="scientific">Trifolium pratense</name>
    <name type="common">Red clover</name>
    <dbReference type="NCBI Taxonomy" id="57577"/>
    <lineage>
        <taxon>Eukaryota</taxon>
        <taxon>Viridiplantae</taxon>
        <taxon>Streptophyta</taxon>
        <taxon>Embryophyta</taxon>
        <taxon>Tracheophyta</taxon>
        <taxon>Spermatophyta</taxon>
        <taxon>Magnoliopsida</taxon>
        <taxon>eudicotyledons</taxon>
        <taxon>Gunneridae</taxon>
        <taxon>Pentapetalae</taxon>
        <taxon>rosids</taxon>
        <taxon>fabids</taxon>
        <taxon>Fabales</taxon>
        <taxon>Fabaceae</taxon>
        <taxon>Papilionoideae</taxon>
        <taxon>50 kb inversion clade</taxon>
        <taxon>NPAAA clade</taxon>
        <taxon>Hologalegina</taxon>
        <taxon>IRL clade</taxon>
        <taxon>Trifolieae</taxon>
        <taxon>Trifolium</taxon>
    </lineage>
</organism>
<dbReference type="EMBL" id="ASHM01143121">
    <property type="protein sequence ID" value="PNX61698.1"/>
    <property type="molecule type" value="Genomic_DNA"/>
</dbReference>
<accession>A0A2K3K5X7</accession>
<dbReference type="Proteomes" id="UP000236291">
    <property type="component" value="Unassembled WGS sequence"/>
</dbReference>
<dbReference type="AlphaFoldDB" id="A0A2K3K5X7"/>
<evidence type="ECO:0000313" key="2">
    <source>
        <dbReference type="Proteomes" id="UP000236291"/>
    </source>
</evidence>